<dbReference type="AlphaFoldDB" id="A0A922I434"/>
<dbReference type="Proteomes" id="UP000790347">
    <property type="component" value="Unassembled WGS sequence"/>
</dbReference>
<dbReference type="EMBL" id="ASGP02000002">
    <property type="protein sequence ID" value="KAH9521854.1"/>
    <property type="molecule type" value="Genomic_DNA"/>
</dbReference>
<keyword evidence="2" id="KW-1185">Reference proteome</keyword>
<name>A0A922I434_DERFA</name>
<evidence type="ECO:0000313" key="2">
    <source>
        <dbReference type="Proteomes" id="UP000790347"/>
    </source>
</evidence>
<reference evidence="1" key="1">
    <citation type="submission" date="2013-05" db="EMBL/GenBank/DDBJ databases">
        <authorList>
            <person name="Yim A.K.Y."/>
            <person name="Chan T.F."/>
            <person name="Ji K.M."/>
            <person name="Liu X.Y."/>
            <person name="Zhou J.W."/>
            <person name="Li R.Q."/>
            <person name="Yang K.Y."/>
            <person name="Li J."/>
            <person name="Li M."/>
            <person name="Law P.T.W."/>
            <person name="Wu Y.L."/>
            <person name="Cai Z.L."/>
            <person name="Qin H."/>
            <person name="Bao Y."/>
            <person name="Leung R.K.K."/>
            <person name="Ng P.K.S."/>
            <person name="Zou J."/>
            <person name="Zhong X.J."/>
            <person name="Ran P.X."/>
            <person name="Zhong N.S."/>
            <person name="Liu Z.G."/>
            <person name="Tsui S.K.W."/>
        </authorList>
    </citation>
    <scope>NUCLEOTIDE SEQUENCE</scope>
    <source>
        <strain evidence="1">Derf</strain>
        <tissue evidence="1">Whole organism</tissue>
    </source>
</reference>
<gene>
    <name evidence="1" type="ORF">DERF_005478</name>
</gene>
<organism evidence="1 2">
    <name type="scientific">Dermatophagoides farinae</name>
    <name type="common">American house dust mite</name>
    <dbReference type="NCBI Taxonomy" id="6954"/>
    <lineage>
        <taxon>Eukaryota</taxon>
        <taxon>Metazoa</taxon>
        <taxon>Ecdysozoa</taxon>
        <taxon>Arthropoda</taxon>
        <taxon>Chelicerata</taxon>
        <taxon>Arachnida</taxon>
        <taxon>Acari</taxon>
        <taxon>Acariformes</taxon>
        <taxon>Sarcoptiformes</taxon>
        <taxon>Astigmata</taxon>
        <taxon>Psoroptidia</taxon>
        <taxon>Analgoidea</taxon>
        <taxon>Pyroglyphidae</taxon>
        <taxon>Dermatophagoidinae</taxon>
        <taxon>Dermatophagoides</taxon>
    </lineage>
</organism>
<comment type="caution">
    <text evidence="1">The sequence shown here is derived from an EMBL/GenBank/DDBJ whole genome shotgun (WGS) entry which is preliminary data.</text>
</comment>
<evidence type="ECO:0000313" key="1">
    <source>
        <dbReference type="EMBL" id="KAH9521854.1"/>
    </source>
</evidence>
<accession>A0A922I434</accession>
<proteinExistence type="predicted"/>
<protein>
    <submittedName>
        <fullName evidence="1">Uncharacterized protein</fullName>
    </submittedName>
</protein>
<reference evidence="1" key="2">
    <citation type="journal article" date="2022" name="Res Sq">
        <title>Comparative Genomics Reveals Insights into the Divergent Evolution of Astigmatic Mites and Household Pest Adaptations.</title>
        <authorList>
            <person name="Xiong Q."/>
            <person name="Wan A.T.-Y."/>
            <person name="Liu X.-Y."/>
            <person name="Fung C.S.-H."/>
            <person name="Xiao X."/>
            <person name="Malainual N."/>
            <person name="Hou J."/>
            <person name="Wang L."/>
            <person name="Wang M."/>
            <person name="Yang K."/>
            <person name="Cui Y."/>
            <person name="Leung E."/>
            <person name="Nong W."/>
            <person name="Shin S.-K."/>
            <person name="Au S."/>
            <person name="Jeong K.Y."/>
            <person name="Chew F.T."/>
            <person name="Hui J."/>
            <person name="Leung T.F."/>
            <person name="Tungtrongchitr A."/>
            <person name="Zhong N."/>
            <person name="Liu Z."/>
            <person name="Tsui S."/>
        </authorList>
    </citation>
    <scope>NUCLEOTIDE SEQUENCE</scope>
    <source>
        <strain evidence="1">Derf</strain>
        <tissue evidence="1">Whole organism</tissue>
    </source>
</reference>
<sequence length="78" mass="8457">MLVITRPSSVSFSLTAEWTSCRNKDGANGDKTRSPFGRIIRKSCISDTAVPSESDHQTRIGCIPVTLHGITAPVSLRK</sequence>